<dbReference type="EMBL" id="CM044705">
    <property type="protein sequence ID" value="KAI5662853.1"/>
    <property type="molecule type" value="Genomic_DNA"/>
</dbReference>
<accession>A0ACC0ASC4</accession>
<name>A0ACC0ASC4_CATRO</name>
<protein>
    <submittedName>
        <fullName evidence="1">Uncharacterized protein</fullName>
    </submittedName>
</protein>
<gene>
    <name evidence="1" type="ORF">M9H77_22176</name>
</gene>
<organism evidence="1 2">
    <name type="scientific">Catharanthus roseus</name>
    <name type="common">Madagascar periwinkle</name>
    <name type="synonym">Vinca rosea</name>
    <dbReference type="NCBI Taxonomy" id="4058"/>
    <lineage>
        <taxon>Eukaryota</taxon>
        <taxon>Viridiplantae</taxon>
        <taxon>Streptophyta</taxon>
        <taxon>Embryophyta</taxon>
        <taxon>Tracheophyta</taxon>
        <taxon>Spermatophyta</taxon>
        <taxon>Magnoliopsida</taxon>
        <taxon>eudicotyledons</taxon>
        <taxon>Gunneridae</taxon>
        <taxon>Pentapetalae</taxon>
        <taxon>asterids</taxon>
        <taxon>lamiids</taxon>
        <taxon>Gentianales</taxon>
        <taxon>Apocynaceae</taxon>
        <taxon>Rauvolfioideae</taxon>
        <taxon>Vinceae</taxon>
        <taxon>Catharanthinae</taxon>
        <taxon>Catharanthus</taxon>
    </lineage>
</organism>
<dbReference type="Proteomes" id="UP001060085">
    <property type="component" value="Linkage Group LG05"/>
</dbReference>
<proteinExistence type="predicted"/>
<sequence length="422" mass="47686">MAASEKLKDMENQTVNSGFREIEIGKQGLRKWVLQKGNSWKTPVPGDEVEVHYSVRLKEGVYFDSSREKGTPFSFKLGQCEVIKGWDEGIATMKMGERSMFTVPPDLAYGEDGSPPLIPPKATLIFDIELLSWYSIRDITGDGGILKKIMKEGQGWATPKADDEVLVKYIVRSDDGKIVSESKAGLEFSLSDEFNCLRSISPAIRKALKTMRKGEKAELSVKYSYFCSNDGDCPSNSNLTIHLELVSWKNVIDVLGDKRILKKIIKVGQGFDRPNEGSLAKVIYIGKLEDGTFFESEGSDEKPFEYLCSEEQINEGLDRAVMTMKKGEQATVRVSADFLQKCEKERLASAATSVLYEVTLVDFIKEKPFWKMNTEEKLEACERKKMDGNALFREGKFNDASNKYDKERNLCFCKEEIFLLFP</sequence>
<evidence type="ECO:0000313" key="1">
    <source>
        <dbReference type="EMBL" id="KAI5662853.1"/>
    </source>
</evidence>
<keyword evidence="2" id="KW-1185">Reference proteome</keyword>
<comment type="caution">
    <text evidence="1">The sequence shown here is derived from an EMBL/GenBank/DDBJ whole genome shotgun (WGS) entry which is preliminary data.</text>
</comment>
<evidence type="ECO:0000313" key="2">
    <source>
        <dbReference type="Proteomes" id="UP001060085"/>
    </source>
</evidence>
<reference evidence="2" key="1">
    <citation type="journal article" date="2023" name="Nat. Plants">
        <title>Single-cell RNA sequencing provides a high-resolution roadmap for understanding the multicellular compartmentation of specialized metabolism.</title>
        <authorList>
            <person name="Sun S."/>
            <person name="Shen X."/>
            <person name="Li Y."/>
            <person name="Li Y."/>
            <person name="Wang S."/>
            <person name="Li R."/>
            <person name="Zhang H."/>
            <person name="Shen G."/>
            <person name="Guo B."/>
            <person name="Wei J."/>
            <person name="Xu J."/>
            <person name="St-Pierre B."/>
            <person name="Chen S."/>
            <person name="Sun C."/>
        </authorList>
    </citation>
    <scope>NUCLEOTIDE SEQUENCE [LARGE SCALE GENOMIC DNA]</scope>
</reference>